<dbReference type="GeneID" id="73292550"/>
<organism evidence="3 4">
    <name type="scientific">Natronosalvus rutilus</name>
    <dbReference type="NCBI Taxonomy" id="2953753"/>
    <lineage>
        <taxon>Archaea</taxon>
        <taxon>Methanobacteriati</taxon>
        <taxon>Methanobacteriota</taxon>
        <taxon>Stenosarchaea group</taxon>
        <taxon>Halobacteria</taxon>
        <taxon>Halobacteriales</taxon>
        <taxon>Natrialbaceae</taxon>
        <taxon>Natronosalvus</taxon>
    </lineage>
</organism>
<feature type="compositionally biased region" description="Basic and acidic residues" evidence="1">
    <location>
        <begin position="31"/>
        <end position="41"/>
    </location>
</feature>
<geneLocation type="plasmid" evidence="3 4">
    <name>unnamed3</name>
</geneLocation>
<dbReference type="InterPro" id="IPR055813">
    <property type="entry name" value="DUF7389"/>
</dbReference>
<gene>
    <name evidence="3" type="ORF">NGM29_20850</name>
</gene>
<keyword evidence="4" id="KW-1185">Reference proteome</keyword>
<proteinExistence type="predicted"/>
<dbReference type="AlphaFoldDB" id="A0A9E7NCS0"/>
<keyword evidence="3" id="KW-0614">Plasmid</keyword>
<reference evidence="3" key="1">
    <citation type="submission" date="2022-06" db="EMBL/GenBank/DDBJ databases">
        <title>Diverse halophilic archaea isolated from saline environments.</title>
        <authorList>
            <person name="Cui H.-L."/>
        </authorList>
    </citation>
    <scope>NUCLEOTIDE SEQUENCE</scope>
    <source>
        <strain evidence="3">WLHS1</strain>
        <plasmid evidence="3">unnamed3</plasmid>
    </source>
</reference>
<sequence length="106" mass="11602">MVTGNHDTTDEPNQNQATLTDGDDTDSLEYEAGRKEPLDHGVKVRAKVKRGTATRDQDELLLEGRGEDAEEAAADFEAALTMAEENGWTDRLRALQPDEADEEGDA</sequence>
<evidence type="ECO:0000313" key="3">
    <source>
        <dbReference type="EMBL" id="UTF56039.1"/>
    </source>
</evidence>
<accession>A0A9E7NCS0</accession>
<protein>
    <recommendedName>
        <fullName evidence="2">DUF7389 domain-containing protein</fullName>
    </recommendedName>
</protein>
<dbReference type="Proteomes" id="UP001056855">
    <property type="component" value="Plasmid unnamed3"/>
</dbReference>
<dbReference type="RefSeq" id="WP_254161658.1">
    <property type="nucleotide sequence ID" value="NZ_CP100358.1"/>
</dbReference>
<feature type="domain" description="DUF7389" evidence="2">
    <location>
        <begin position="32"/>
        <end position="99"/>
    </location>
</feature>
<dbReference type="Pfam" id="PF24115">
    <property type="entry name" value="DUF7389"/>
    <property type="match status" value="1"/>
</dbReference>
<name>A0A9E7NCS0_9EURY</name>
<evidence type="ECO:0000256" key="1">
    <source>
        <dbReference type="SAM" id="MobiDB-lite"/>
    </source>
</evidence>
<dbReference type="EMBL" id="CP100358">
    <property type="protein sequence ID" value="UTF56039.1"/>
    <property type="molecule type" value="Genomic_DNA"/>
</dbReference>
<feature type="region of interest" description="Disordered" evidence="1">
    <location>
        <begin position="1"/>
        <end position="41"/>
    </location>
</feature>
<evidence type="ECO:0000313" key="4">
    <source>
        <dbReference type="Proteomes" id="UP001056855"/>
    </source>
</evidence>
<dbReference type="KEGG" id="sawl:NGM29_20850"/>
<evidence type="ECO:0000259" key="2">
    <source>
        <dbReference type="Pfam" id="PF24115"/>
    </source>
</evidence>